<feature type="domain" description="SAF" evidence="2">
    <location>
        <begin position="40"/>
        <end position="102"/>
    </location>
</feature>
<evidence type="ECO:0000259" key="2">
    <source>
        <dbReference type="SMART" id="SM00858"/>
    </source>
</evidence>
<feature type="compositionally biased region" description="Low complexity" evidence="1">
    <location>
        <begin position="252"/>
        <end position="264"/>
    </location>
</feature>
<gene>
    <name evidence="3" type="ORF">rosag_31920</name>
</gene>
<reference evidence="3" key="1">
    <citation type="submission" date="2022-08" db="EMBL/GenBank/DDBJ databases">
        <title>Draft genome sequencing of Roseisolibacter agri AW1220.</title>
        <authorList>
            <person name="Tobiishi Y."/>
            <person name="Tonouchi A."/>
        </authorList>
    </citation>
    <scope>NUCLEOTIDE SEQUENCE</scope>
    <source>
        <strain evidence="3">AW1220</strain>
    </source>
</reference>
<evidence type="ECO:0000256" key="1">
    <source>
        <dbReference type="SAM" id="MobiDB-lite"/>
    </source>
</evidence>
<dbReference type="EMBL" id="BRXS01000005">
    <property type="protein sequence ID" value="GLC26679.1"/>
    <property type="molecule type" value="Genomic_DNA"/>
</dbReference>
<sequence>MAERRFTLVFFVAIATAAAATFGVYRVLDTTKKEAQIPTRAVVVTTRDLPEGARLDREMLAVRQWPATTVPEGAFDTPDSLVGRVTRVAVFNGEPIVPGRLAPVGSSAGLEVKITPGKRAMAVRINDVAGVAGLIQPNARVDVLVALNDTRAAGGRQVAKVFMENMRVLSVGTQVERGADGQAIQATTVTLEVTPQEAERLVIATNSGSIQLVLRGFGETDSARTRGAVASDLFGSLPAAPAPTPSEAPRPAPRRSAPAPQPRVEAPRPAPVVQAPRAPDSVAVEVYRGATKSQQKFVKDSSKTP</sequence>
<dbReference type="CDD" id="cd11614">
    <property type="entry name" value="SAF_CpaB_FlgA_like"/>
    <property type="match status" value="1"/>
</dbReference>
<evidence type="ECO:0000313" key="4">
    <source>
        <dbReference type="Proteomes" id="UP001161325"/>
    </source>
</evidence>
<dbReference type="Pfam" id="PF08666">
    <property type="entry name" value="SAF"/>
    <property type="match status" value="1"/>
</dbReference>
<protein>
    <recommendedName>
        <fullName evidence="2">SAF domain-containing protein</fullName>
    </recommendedName>
</protein>
<feature type="compositionally biased region" description="Pro residues" evidence="1">
    <location>
        <begin position="240"/>
        <end position="251"/>
    </location>
</feature>
<dbReference type="Gene3D" id="3.90.1210.10">
    <property type="entry name" value="Antifreeze-like/N-acetylneuraminic acid synthase C-terminal domain"/>
    <property type="match status" value="1"/>
</dbReference>
<proteinExistence type="predicted"/>
<dbReference type="Pfam" id="PF16976">
    <property type="entry name" value="RcpC"/>
    <property type="match status" value="1"/>
</dbReference>
<comment type="caution">
    <text evidence="3">The sequence shown here is derived from an EMBL/GenBank/DDBJ whole genome shotgun (WGS) entry which is preliminary data.</text>
</comment>
<evidence type="ECO:0000313" key="3">
    <source>
        <dbReference type="EMBL" id="GLC26679.1"/>
    </source>
</evidence>
<organism evidence="3 4">
    <name type="scientific">Roseisolibacter agri</name>
    <dbReference type="NCBI Taxonomy" id="2014610"/>
    <lineage>
        <taxon>Bacteria</taxon>
        <taxon>Pseudomonadati</taxon>
        <taxon>Gemmatimonadota</taxon>
        <taxon>Gemmatimonadia</taxon>
        <taxon>Gemmatimonadales</taxon>
        <taxon>Gemmatimonadaceae</taxon>
        <taxon>Roseisolibacter</taxon>
    </lineage>
</organism>
<keyword evidence="4" id="KW-1185">Reference proteome</keyword>
<feature type="region of interest" description="Disordered" evidence="1">
    <location>
        <begin position="234"/>
        <end position="280"/>
    </location>
</feature>
<dbReference type="RefSeq" id="WP_284351135.1">
    <property type="nucleotide sequence ID" value="NZ_BRXS01000005.1"/>
</dbReference>
<dbReference type="InterPro" id="IPR031571">
    <property type="entry name" value="RcpC_dom"/>
</dbReference>
<dbReference type="NCBIfam" id="TIGR03177">
    <property type="entry name" value="pilus_cpaB"/>
    <property type="match status" value="1"/>
</dbReference>
<dbReference type="Proteomes" id="UP001161325">
    <property type="component" value="Unassembled WGS sequence"/>
</dbReference>
<dbReference type="SMART" id="SM00858">
    <property type="entry name" value="SAF"/>
    <property type="match status" value="1"/>
</dbReference>
<dbReference type="InterPro" id="IPR017592">
    <property type="entry name" value="Pilus_assmbl_Flp-typ_CpaB"/>
</dbReference>
<name>A0AA37Q5G2_9BACT</name>
<dbReference type="AlphaFoldDB" id="A0AA37Q5G2"/>
<dbReference type="InterPro" id="IPR013974">
    <property type="entry name" value="SAF"/>
</dbReference>
<accession>A0AA37Q5G2</accession>